<evidence type="ECO:0000313" key="2">
    <source>
        <dbReference type="Proteomes" id="UP000623090"/>
    </source>
</evidence>
<dbReference type="EMBL" id="JABJWC010000044">
    <property type="protein sequence ID" value="NPC67491.1"/>
    <property type="molecule type" value="Genomic_DNA"/>
</dbReference>
<reference evidence="1 2" key="1">
    <citation type="journal article" date="2020" name="Microorganisms">
        <title>Description of Komagataeibacter melaceti sp. nov. and Komagataeibacter melomenusus sp. nov. Isolated from Apple Cider Vinegar.</title>
        <authorList>
            <person name="Maric L."/>
            <person name="Cleenwerck I."/>
            <person name="Accetto T."/>
            <person name="Vandamme P."/>
            <person name="Trcek J."/>
        </authorList>
    </citation>
    <scope>NUCLEOTIDE SEQUENCE [LARGE SCALE GENOMIC DNA]</scope>
    <source>
        <strain evidence="1 2">AV436</strain>
    </source>
</reference>
<sequence>MAGHDPDHKNHEKNGLRLHTSGLKASNGHELRASVSRPRLLAGCEDFLCYAIERIPAKHRPIEPDDPIRYGYWAMCGVVAADSYLDFHEPVSGFPTCGLEEQPGVDACVTYREEQHAICRNVQATFSLP</sequence>
<dbReference type="Proteomes" id="UP000623090">
    <property type="component" value="Unassembled WGS sequence"/>
</dbReference>
<organism evidence="1 2">
    <name type="scientific">Komagataeibacter melomenusus</name>
    <dbReference type="NCBI Taxonomy" id="2766578"/>
    <lineage>
        <taxon>Bacteria</taxon>
        <taxon>Pseudomonadati</taxon>
        <taxon>Pseudomonadota</taxon>
        <taxon>Alphaproteobacteria</taxon>
        <taxon>Acetobacterales</taxon>
        <taxon>Acetobacteraceae</taxon>
        <taxon>Komagataeibacter</taxon>
    </lineage>
</organism>
<dbReference type="RefSeq" id="WP_172158445.1">
    <property type="nucleotide sequence ID" value="NZ_JABJWC010000044.1"/>
</dbReference>
<evidence type="ECO:0000313" key="1">
    <source>
        <dbReference type="EMBL" id="NPC67491.1"/>
    </source>
</evidence>
<comment type="caution">
    <text evidence="1">The sequence shown here is derived from an EMBL/GenBank/DDBJ whole genome shotgun (WGS) entry which is preliminary data.</text>
</comment>
<accession>A0ABX2AIP2</accession>
<name>A0ABX2AIP2_9PROT</name>
<proteinExistence type="predicted"/>
<protein>
    <submittedName>
        <fullName evidence="1">Uncharacterized protein</fullName>
    </submittedName>
</protein>
<keyword evidence="2" id="KW-1185">Reference proteome</keyword>
<gene>
    <name evidence="1" type="ORF">HNW77_14090</name>
</gene>